<keyword evidence="2" id="KW-0812">Transmembrane</keyword>
<evidence type="ECO:0008006" key="5">
    <source>
        <dbReference type="Google" id="ProtNLM"/>
    </source>
</evidence>
<feature type="transmembrane region" description="Helical" evidence="2">
    <location>
        <begin position="122"/>
        <end position="142"/>
    </location>
</feature>
<feature type="transmembrane region" description="Helical" evidence="2">
    <location>
        <begin position="356"/>
        <end position="384"/>
    </location>
</feature>
<feature type="transmembrane region" description="Helical" evidence="2">
    <location>
        <begin position="249"/>
        <end position="267"/>
    </location>
</feature>
<feature type="transmembrane region" description="Helical" evidence="2">
    <location>
        <begin position="180"/>
        <end position="197"/>
    </location>
</feature>
<dbReference type="EMBL" id="CP026304">
    <property type="protein sequence ID" value="AVZ73538.1"/>
    <property type="molecule type" value="Genomic_DNA"/>
</dbReference>
<organism evidence="3 4">
    <name type="scientific">Streptomyces lunaelactis</name>
    <dbReference type="NCBI Taxonomy" id="1535768"/>
    <lineage>
        <taxon>Bacteria</taxon>
        <taxon>Bacillati</taxon>
        <taxon>Actinomycetota</taxon>
        <taxon>Actinomycetes</taxon>
        <taxon>Kitasatosporales</taxon>
        <taxon>Streptomycetaceae</taxon>
        <taxon>Streptomyces</taxon>
    </lineage>
</organism>
<evidence type="ECO:0000256" key="1">
    <source>
        <dbReference type="SAM" id="MobiDB-lite"/>
    </source>
</evidence>
<feature type="transmembrane region" description="Helical" evidence="2">
    <location>
        <begin position="312"/>
        <end position="336"/>
    </location>
</feature>
<dbReference type="OrthoDB" id="7698234at2"/>
<reference evidence="3 4" key="1">
    <citation type="submission" date="2018-01" db="EMBL/GenBank/DDBJ databases">
        <title>Complete genome sequence of Streptomyces lunaelactis MM109T, a Ferroverdin A producer isolated from cave moonmilk deposits.</title>
        <authorList>
            <person name="Naome A."/>
            <person name="Martinet L."/>
            <person name="Maciejewska M."/>
            <person name="Anderssen S."/>
            <person name="Adam D."/>
            <person name="Tenconi E."/>
            <person name="Deflandre B."/>
            <person name="Arguelles-Arias A."/>
            <person name="Calusinska M."/>
            <person name="Copieters W."/>
            <person name="Karim L."/>
            <person name="Hanikenne M."/>
            <person name="Baurain D."/>
            <person name="van Wezel G."/>
            <person name="Smargiasso N."/>
            <person name="de Pauw E."/>
            <person name="Delfosse P."/>
            <person name="Rigali S."/>
        </authorList>
    </citation>
    <scope>NUCLEOTIDE SEQUENCE [LARGE SCALE GENOMIC DNA]</scope>
    <source>
        <strain evidence="3 4">MM109</strain>
    </source>
</reference>
<protein>
    <recommendedName>
        <fullName evidence="5">Low temperature requirement protein A</fullName>
    </recommendedName>
</protein>
<feature type="transmembrane region" description="Helical" evidence="2">
    <location>
        <begin position="279"/>
        <end position="300"/>
    </location>
</feature>
<dbReference type="KEGG" id="slk:SLUN_16465"/>
<dbReference type="PANTHER" id="PTHR36840">
    <property type="entry name" value="BLL5714 PROTEIN"/>
    <property type="match status" value="1"/>
</dbReference>
<feature type="transmembrane region" description="Helical" evidence="2">
    <location>
        <begin position="154"/>
        <end position="174"/>
    </location>
</feature>
<dbReference type="InterPro" id="IPR010640">
    <property type="entry name" value="Low_temperature_requirement_A"/>
</dbReference>
<dbReference type="PANTHER" id="PTHR36840:SF1">
    <property type="entry name" value="BLL5714 PROTEIN"/>
    <property type="match status" value="1"/>
</dbReference>
<evidence type="ECO:0000313" key="3">
    <source>
        <dbReference type="EMBL" id="AVZ73538.1"/>
    </source>
</evidence>
<dbReference type="AlphaFoldDB" id="A0A2R4T341"/>
<dbReference type="Proteomes" id="UP000244201">
    <property type="component" value="Chromosome"/>
</dbReference>
<evidence type="ECO:0000256" key="2">
    <source>
        <dbReference type="SAM" id="Phobius"/>
    </source>
</evidence>
<dbReference type="Pfam" id="PF06772">
    <property type="entry name" value="LtrA"/>
    <property type="match status" value="1"/>
</dbReference>
<feature type="transmembrane region" description="Helical" evidence="2">
    <location>
        <begin position="63"/>
        <end position="84"/>
    </location>
</feature>
<feature type="transmembrane region" description="Helical" evidence="2">
    <location>
        <begin position="96"/>
        <end position="116"/>
    </location>
</feature>
<feature type="region of interest" description="Disordered" evidence="1">
    <location>
        <begin position="1"/>
        <end position="21"/>
    </location>
</feature>
<keyword evidence="2" id="KW-1133">Transmembrane helix</keyword>
<evidence type="ECO:0000313" key="4">
    <source>
        <dbReference type="Proteomes" id="UP000244201"/>
    </source>
</evidence>
<name>A0A2R4T341_9ACTN</name>
<feature type="transmembrane region" description="Helical" evidence="2">
    <location>
        <begin position="217"/>
        <end position="237"/>
    </location>
</feature>
<dbReference type="GeneID" id="55656865"/>
<gene>
    <name evidence="3" type="ORF">SLUN_16465</name>
</gene>
<keyword evidence="4" id="KW-1185">Reference proteome</keyword>
<accession>A0A2R4T341</accession>
<sequence>MTSTPAAGHTRPLRHMTPRSRDEANRAATPLELFFDLCFVVAVAQAGLQLVHALAEGHPGTGVVGYLYVFFGAWWAWMNFTWFASAYDCDDVPYRIATFVQISGVLVYAAGVPRAFNDNDWTIAVIGYLIMRVALTTQWLRAAFAETGPGRRTALEYAAGLVICQAGWVGLLFVPDGAKRWLFLVLAAAELLIPLVAERNQQTPWHAHHIVERYGLFTLIVLGETMAASTVAVQSALDENEALGELLPIAAGGLLIVFAAWWIYFAVPAHERLISNRQAIPWGYGHILIFGSAAAIGAGIEVAVEHAVGEAHISAFAANASVTVPAALFLLTVWLLHARHFKRGRAQQLTLPVSALAILACTFAGGWAVLAAGLVAAATVAVGVTLANRPTAPA</sequence>
<feature type="transmembrane region" description="Helical" evidence="2">
    <location>
        <begin position="33"/>
        <end position="51"/>
    </location>
</feature>
<keyword evidence="2" id="KW-0472">Membrane</keyword>
<proteinExistence type="predicted"/>
<dbReference type="RefSeq" id="WP_108149215.1">
    <property type="nucleotide sequence ID" value="NZ_CP026304.1"/>
</dbReference>